<dbReference type="OrthoDB" id="5290969at2759"/>
<dbReference type="SUPFAM" id="SSF51316">
    <property type="entry name" value="Mss4-like"/>
    <property type="match status" value="1"/>
</dbReference>
<keyword evidence="7" id="KW-1185">Reference proteome</keyword>
<evidence type="ECO:0000313" key="6">
    <source>
        <dbReference type="EMBL" id="OAQ96892.1"/>
    </source>
</evidence>
<dbReference type="EMBL" id="LUKN01003806">
    <property type="protein sequence ID" value="OAQ96892.1"/>
    <property type="molecule type" value="Genomic_DNA"/>
</dbReference>
<dbReference type="InterPro" id="IPR011057">
    <property type="entry name" value="Mss4-like_sf"/>
</dbReference>
<dbReference type="AlphaFoldDB" id="A0A179I405"/>
<keyword evidence="2" id="KW-0479">Metal-binding</keyword>
<dbReference type="PROSITE" id="PS51891">
    <property type="entry name" value="CENP_V_GFA"/>
    <property type="match status" value="1"/>
</dbReference>
<evidence type="ECO:0000256" key="4">
    <source>
        <dbReference type="ARBA" id="ARBA00023239"/>
    </source>
</evidence>
<dbReference type="PANTHER" id="PTHR33337:SF3">
    <property type="entry name" value="CENP-V_GFA DOMAIN-CONTAINING PROTEIN"/>
    <property type="match status" value="1"/>
</dbReference>
<keyword evidence="4" id="KW-0456">Lyase</keyword>
<sequence length="146" mass="15882">MSSNSTENMRILCQCGEIDFHTSQPEPLDVYFCHCLECRKQSSSAFGISAIFPTEGTWPPPTKTLTKLKMWTRPSKTGGTMQCYFCDTCGARIAHIVALPDGSFKPTVSIKGGAVEGLSLRGAKHIWTKTAIVDVPEGSDRASPEP</sequence>
<evidence type="ECO:0000259" key="5">
    <source>
        <dbReference type="PROSITE" id="PS51891"/>
    </source>
</evidence>
<organism evidence="6 7">
    <name type="scientific">Cordyceps confragosa</name>
    <name type="common">Lecanicillium lecanii</name>
    <dbReference type="NCBI Taxonomy" id="2714763"/>
    <lineage>
        <taxon>Eukaryota</taxon>
        <taxon>Fungi</taxon>
        <taxon>Dikarya</taxon>
        <taxon>Ascomycota</taxon>
        <taxon>Pezizomycotina</taxon>
        <taxon>Sordariomycetes</taxon>
        <taxon>Hypocreomycetidae</taxon>
        <taxon>Hypocreales</taxon>
        <taxon>Cordycipitaceae</taxon>
        <taxon>Akanthomyces</taxon>
    </lineage>
</organism>
<dbReference type="OMA" id="HIWCKEA"/>
<evidence type="ECO:0000256" key="1">
    <source>
        <dbReference type="ARBA" id="ARBA00005495"/>
    </source>
</evidence>
<name>A0A179I405_CORDF</name>
<protein>
    <recommendedName>
        <fullName evidence="5">CENP-V/GFA domain-containing protein</fullName>
    </recommendedName>
</protein>
<dbReference type="InterPro" id="IPR006913">
    <property type="entry name" value="CENP-V/GFA"/>
</dbReference>
<evidence type="ECO:0000313" key="7">
    <source>
        <dbReference type="Proteomes" id="UP000243081"/>
    </source>
</evidence>
<dbReference type="Pfam" id="PF04828">
    <property type="entry name" value="GFA"/>
    <property type="match status" value="1"/>
</dbReference>
<keyword evidence="3" id="KW-0862">Zinc</keyword>
<dbReference type="Proteomes" id="UP000243081">
    <property type="component" value="Unassembled WGS sequence"/>
</dbReference>
<comment type="caution">
    <text evidence="6">The sequence shown here is derived from an EMBL/GenBank/DDBJ whole genome shotgun (WGS) entry which is preliminary data.</text>
</comment>
<dbReference type="GO" id="GO:0016846">
    <property type="term" value="F:carbon-sulfur lyase activity"/>
    <property type="evidence" value="ECO:0007669"/>
    <property type="project" value="InterPro"/>
</dbReference>
<evidence type="ECO:0000256" key="2">
    <source>
        <dbReference type="ARBA" id="ARBA00022723"/>
    </source>
</evidence>
<dbReference type="Gene3D" id="3.90.1590.10">
    <property type="entry name" value="glutathione-dependent formaldehyde- activating enzyme (gfa)"/>
    <property type="match status" value="1"/>
</dbReference>
<evidence type="ECO:0000256" key="3">
    <source>
        <dbReference type="ARBA" id="ARBA00022833"/>
    </source>
</evidence>
<dbReference type="PANTHER" id="PTHR33337">
    <property type="entry name" value="GFA DOMAIN-CONTAINING PROTEIN"/>
    <property type="match status" value="1"/>
</dbReference>
<reference evidence="6 7" key="1">
    <citation type="submission" date="2016-03" db="EMBL/GenBank/DDBJ databases">
        <title>Fine-scale spatial genetic structure of a fungal parasite of coffee scale insects.</title>
        <authorList>
            <person name="Jackson D."/>
            <person name="Zemenick K.A."/>
            <person name="Malloure B."/>
            <person name="Quandt C.A."/>
            <person name="James T.Y."/>
        </authorList>
    </citation>
    <scope>NUCLEOTIDE SEQUENCE [LARGE SCALE GENOMIC DNA]</scope>
    <source>
        <strain evidence="6 7">UM487</strain>
    </source>
</reference>
<proteinExistence type="inferred from homology"/>
<accession>A0A179I405</accession>
<dbReference type="GO" id="GO:0046872">
    <property type="term" value="F:metal ion binding"/>
    <property type="evidence" value="ECO:0007669"/>
    <property type="project" value="UniProtKB-KW"/>
</dbReference>
<comment type="similarity">
    <text evidence="1">Belongs to the Gfa family.</text>
</comment>
<feature type="domain" description="CENP-V/GFA" evidence="5">
    <location>
        <begin position="9"/>
        <end position="128"/>
    </location>
</feature>
<gene>
    <name evidence="6" type="ORF">LLEC1_00575</name>
</gene>